<feature type="compositionally biased region" description="Low complexity" evidence="1">
    <location>
        <begin position="1765"/>
        <end position="1790"/>
    </location>
</feature>
<dbReference type="EMBL" id="JBAMIC010000004">
    <property type="protein sequence ID" value="KAK7108440.1"/>
    <property type="molecule type" value="Genomic_DNA"/>
</dbReference>
<feature type="region of interest" description="Disordered" evidence="1">
    <location>
        <begin position="1991"/>
        <end position="2025"/>
    </location>
</feature>
<dbReference type="GO" id="GO:0032012">
    <property type="term" value="P:regulation of ARF protein signal transduction"/>
    <property type="evidence" value="ECO:0007669"/>
    <property type="project" value="InterPro"/>
</dbReference>
<evidence type="ECO:0000313" key="3">
    <source>
        <dbReference type="EMBL" id="KAK7108440.1"/>
    </source>
</evidence>
<feature type="compositionally biased region" description="Basic and acidic residues" evidence="1">
    <location>
        <begin position="1672"/>
        <end position="1712"/>
    </location>
</feature>
<feature type="domain" description="SEC7" evidence="2">
    <location>
        <begin position="290"/>
        <end position="570"/>
    </location>
</feature>
<dbReference type="InterPro" id="IPR015403">
    <property type="entry name" value="Mon2/Sec7/BIG1-like_HDS"/>
</dbReference>
<feature type="region of interest" description="Disordered" evidence="1">
    <location>
        <begin position="1672"/>
        <end position="1795"/>
    </location>
</feature>
<dbReference type="Pfam" id="PF09324">
    <property type="entry name" value="Sec7-like_HDS"/>
    <property type="match status" value="1"/>
</dbReference>
<sequence>MTQMLNNFVETLREIEDKVVEDGDDMLADFKPSAAGPGSVENAMEEVVALLKYLVDRLESVQSSNQGRQTLPLLLEGVHAILSKMPSLVRHNAAFQDLIWKQLCPVLISLLGVPKVHEKGEREKDGSGRGPAFMASSNALGSATKIIYSISAELMRLLGSVKSLRPVLESLFHRILLYPPPQQRLEALKVIKELLSDPERIVDMAVPVDEKNSNKPDITDMGFIKLIMEAVQEGSHCNDVNVCFTSIKCVDNLLRSLDTLCRGEVISESIVDDILAACSKLEKGQTPHNLYITPEESSRGGQQDGDGGSVSVSSGAQLSSLSPPDSPRPVVDSDTNSESSVPDAIKRVTRLRLSDIEADETTTQTSETILPDSKEEDTAQGETTESSGENTSDGKDAATDSKEEKNCPSAESTDGTAKRENMEQQFSPARKALREESERVERQNAAEFVGLLHSCAPQLLTLPFVTEVDEALQTFASNFCAGLAQQQTLAGKSEMSGLVLNADGVYTASLSALKLTYALSKSGFYTTRQHHLLPQSQVQFVDSVLGSGLLLYLSPTWLSELYQQTIASPLMDVTHLTIADCALLQMLEDIDGLGSHETGGQMMFEFRECEEGVAPEETPEMSLKIEAGQTLARCILLTCWDSILDVLSVLLDGKSSCGITFSLGLLLGTEGAREETQRGRDTICLSLNGLQTASRLCCMLGLQSKCGSAFAQLANTSCVREDLRAAAAGTGEGKGPLKVPGLRDRLRAVRLHAAHVLSMDVMMITGLEVGSHAADCWKHVFRCCAHISELEHTYFSRGNHESSLPRVHQGRAVDTEGAVDAEGFLEMDSMMMTGAPMPVAPRINVAELIRQSCIECGWDTSLTGGGVLTPQQAARALCGLSQEVDSLFENAAKKLNLKALLSFLTELGEASRQQLRYLQHHHGDPADTSNMLTPGNPATQPGQGSRLPTNALHLYRLQQALMTVVHSPRPLLHLVRVWAAASPYLVEATGHHDHSVSKMSVTCIHDFIVAVLANRHELPHFHINEFLCKTFEDMLCLELCDSDVQDQIVCSICELVEACTQELQSGWRPLFGALRSVRIEYTANEKVNEERQRHVAAVLDVFEVYLNTDNILVFANATVDCILCLLKYVHGSGMFEDMDDDDDGSDSGSDVATGGVNLQNLCVPALGYLARCSHILASMWKMPACPVFKGAFRIQLGSQVRTVDPHIPHLDVPLVFESFLPKGSKSGETSTAKGDNAADSLSITSVDSGMLEGAFTETDKKKDKYNWLQTEYTTLADLDKGSGVLHVWYLLLDGLATAISSCPKSFQPQTLTTLFQLLRETAVVPGVKFSLYCVNHLLLPMLQSWLRRGSRLHGYWDTGALNFKQCCGLTADLVVEFIGKFVGQTEEVSSLELMLKQLFAVLTECVAQPIENLSLLGCSCIRHVMLTAGPILTESMWGISARCLAHSVSVTTHNLRLLMSLFHPNSDNFYGDIGQVKVATRKDCVAMDNMRLKQLARQVFLLESQVTSMPQLQYDLEEDKSFVFLVYPPDHADSLNPDHISARVPLRDMVVSLLSNQLLLQTLGSLLLDTNTDMHHASAKYLLPGMMGYMSTRNILAFMDILESLYQFALDFDIRPGLKFLLQKVAGLEVAANQYRLAGASMVLYLHALTHLCSRLEHLDMDSVRELIAREKKEEEERKRKAEEGDGCERRGESGEETVKKEGELRDAKKSESGSSTGGGGDGKAPSTDNQEKIKASGKISTEKQSANTQHKPPPSSNPVPQPIDNPTTTTNTATDPSSQSQSSQPSLPLWKQRGLASTSKPWDCTDVFLPMLQEKCDAICQQYVDILSESHTESLVDRMSGRPLFFLLAQPEDINEITHPLLRKSSNADKKGEKRGGVEGSKEGESSAPIGTVVSSPLAEAAEEETAVPHSPVSPTESTPSDASHHGNKDLSRQNSEDSDRQCSKRQMRADHESKVYSVATDTVIQNLIGQYKRHKMHNTMPNTQVQFARHHRPHPPKVKVPRKEPVDDAIDKQQQSSIMKDSEARQRSWSEMLVTVLRLFLQLSDPQFQAMLPVVSPSITQLICHAQDPVLRDTLAQWFQRLGRMYNFMPTIEGKGSEGVGASNKS</sequence>
<feature type="compositionally biased region" description="Basic and acidic residues" evidence="1">
    <location>
        <begin position="1867"/>
        <end position="1886"/>
    </location>
</feature>
<accession>A0AAN9GIW4</accession>
<keyword evidence="4" id="KW-1185">Reference proteome</keyword>
<gene>
    <name evidence="3" type="ORF">V1264_016181</name>
</gene>
<comment type="caution">
    <text evidence="3">The sequence shown here is derived from an EMBL/GenBank/DDBJ whole genome shotgun (WGS) entry which is preliminary data.</text>
</comment>
<feature type="compositionally biased region" description="Low complexity" evidence="1">
    <location>
        <begin position="309"/>
        <end position="334"/>
    </location>
</feature>
<dbReference type="SUPFAM" id="SSF48371">
    <property type="entry name" value="ARM repeat"/>
    <property type="match status" value="1"/>
</dbReference>
<feature type="compositionally biased region" description="Basic and acidic residues" evidence="1">
    <location>
        <begin position="392"/>
        <end position="406"/>
    </location>
</feature>
<proteinExistence type="predicted"/>
<feature type="compositionally biased region" description="Polar residues" evidence="1">
    <location>
        <begin position="380"/>
        <end position="391"/>
    </location>
</feature>
<organism evidence="3 4">
    <name type="scientific">Littorina saxatilis</name>
    <dbReference type="NCBI Taxonomy" id="31220"/>
    <lineage>
        <taxon>Eukaryota</taxon>
        <taxon>Metazoa</taxon>
        <taxon>Spiralia</taxon>
        <taxon>Lophotrochozoa</taxon>
        <taxon>Mollusca</taxon>
        <taxon>Gastropoda</taxon>
        <taxon>Caenogastropoda</taxon>
        <taxon>Littorinimorpha</taxon>
        <taxon>Littorinoidea</taxon>
        <taxon>Littorinidae</taxon>
        <taxon>Littorina</taxon>
    </lineage>
</organism>
<feature type="compositionally biased region" description="Basic residues" evidence="1">
    <location>
        <begin position="1991"/>
        <end position="2002"/>
    </location>
</feature>
<name>A0AAN9GIW4_9CAEN</name>
<dbReference type="GO" id="GO:0005085">
    <property type="term" value="F:guanyl-nucleotide exchange factor activity"/>
    <property type="evidence" value="ECO:0007669"/>
    <property type="project" value="InterPro"/>
</dbReference>
<feature type="region of interest" description="Disordered" evidence="1">
    <location>
        <begin position="290"/>
        <end position="438"/>
    </location>
</feature>
<dbReference type="Proteomes" id="UP001374579">
    <property type="component" value="Unassembled WGS sequence"/>
</dbReference>
<dbReference type="InterPro" id="IPR000904">
    <property type="entry name" value="Sec7_dom"/>
</dbReference>
<feature type="compositionally biased region" description="Pro residues" evidence="1">
    <location>
        <begin position="1752"/>
        <end position="1764"/>
    </location>
</feature>
<protein>
    <recommendedName>
        <fullName evidence="2">SEC7 domain-containing protein</fullName>
    </recommendedName>
</protein>
<feature type="compositionally biased region" description="Polar residues" evidence="1">
    <location>
        <begin position="1739"/>
        <end position="1751"/>
    </location>
</feature>
<feature type="compositionally biased region" description="Basic and acidic residues" evidence="1">
    <location>
        <begin position="2003"/>
        <end position="2013"/>
    </location>
</feature>
<feature type="region of interest" description="Disordered" evidence="1">
    <location>
        <begin position="1859"/>
        <end position="1956"/>
    </location>
</feature>
<feature type="compositionally biased region" description="Basic and acidic residues" evidence="1">
    <location>
        <begin position="1924"/>
        <end position="1956"/>
    </location>
</feature>
<evidence type="ECO:0000259" key="2">
    <source>
        <dbReference type="SMART" id="SM00222"/>
    </source>
</evidence>
<feature type="compositionally biased region" description="Polar residues" evidence="1">
    <location>
        <begin position="1914"/>
        <end position="1923"/>
    </location>
</feature>
<dbReference type="SMART" id="SM00222">
    <property type="entry name" value="Sec7"/>
    <property type="match status" value="1"/>
</dbReference>
<feature type="compositionally biased region" description="Polar residues" evidence="1">
    <location>
        <begin position="927"/>
        <end position="945"/>
    </location>
</feature>
<evidence type="ECO:0000256" key="1">
    <source>
        <dbReference type="SAM" id="MobiDB-lite"/>
    </source>
</evidence>
<dbReference type="InterPro" id="IPR016024">
    <property type="entry name" value="ARM-type_fold"/>
</dbReference>
<evidence type="ECO:0000313" key="4">
    <source>
        <dbReference type="Proteomes" id="UP001374579"/>
    </source>
</evidence>
<feature type="region of interest" description="Disordered" evidence="1">
    <location>
        <begin position="921"/>
        <end position="945"/>
    </location>
</feature>
<reference evidence="3 4" key="1">
    <citation type="submission" date="2024-02" db="EMBL/GenBank/DDBJ databases">
        <title>Chromosome-scale genome assembly of the rough periwinkle Littorina saxatilis.</title>
        <authorList>
            <person name="De Jode A."/>
            <person name="Faria R."/>
            <person name="Formenti G."/>
            <person name="Sims Y."/>
            <person name="Smith T.P."/>
            <person name="Tracey A."/>
            <person name="Wood J.M.D."/>
            <person name="Zagrodzka Z.B."/>
            <person name="Johannesson K."/>
            <person name="Butlin R.K."/>
            <person name="Leder E.H."/>
        </authorList>
    </citation>
    <scope>NUCLEOTIDE SEQUENCE [LARGE SCALE GENOMIC DNA]</scope>
    <source>
        <strain evidence="3">Snail1</strain>
        <tissue evidence="3">Muscle</tissue>
    </source>
</reference>